<evidence type="ECO:0000259" key="1">
    <source>
        <dbReference type="PROSITE" id="PS51186"/>
    </source>
</evidence>
<evidence type="ECO:0000313" key="2">
    <source>
        <dbReference type="EMBL" id="MBM6753777.1"/>
    </source>
</evidence>
<keyword evidence="3" id="KW-1185">Reference proteome</keyword>
<accession>A0ABS2EMQ3</accession>
<feature type="domain" description="N-acetyltransferase" evidence="1">
    <location>
        <begin position="18"/>
        <end position="154"/>
    </location>
</feature>
<dbReference type="SUPFAM" id="SSF55729">
    <property type="entry name" value="Acyl-CoA N-acyltransferases (Nat)"/>
    <property type="match status" value="1"/>
</dbReference>
<sequence length="162" mass="18492">MQNQVQEKGCWLTPDDLLKVQALLSDHALALAAGITLVADRNIQIWALNNWLSQQRLWGIWRGNDLIGLISAFPFNEKQTELGYLLRQNEWHKGIMGRAVAAFLKANPDNHWVARVEPQNVASQRILVKCGFQQIAKSATWLEYQRGSERDPFTCIKNRSPL</sequence>
<gene>
    <name evidence="2" type="ORF">H5993_03230</name>
</gene>
<dbReference type="Gene3D" id="3.40.630.30">
    <property type="match status" value="1"/>
</dbReference>
<proteinExistence type="predicted"/>
<dbReference type="Pfam" id="PF13302">
    <property type="entry name" value="Acetyltransf_3"/>
    <property type="match status" value="1"/>
</dbReference>
<dbReference type="InterPro" id="IPR051531">
    <property type="entry name" value="N-acetyltransferase"/>
</dbReference>
<protein>
    <submittedName>
        <fullName evidence="2">GNAT family N-acetyltransferase</fullName>
    </submittedName>
</protein>
<dbReference type="Proteomes" id="UP000776629">
    <property type="component" value="Unassembled WGS sequence"/>
</dbReference>
<dbReference type="InterPro" id="IPR000182">
    <property type="entry name" value="GNAT_dom"/>
</dbReference>
<reference evidence="2 3" key="1">
    <citation type="journal article" date="2021" name="Sci. Rep.">
        <title>The distribution of antibiotic resistance genes in chicken gut microbiota commensals.</title>
        <authorList>
            <person name="Juricova H."/>
            <person name="Matiasovicova J."/>
            <person name="Kubasova T."/>
            <person name="Cejkova D."/>
            <person name="Rychlik I."/>
        </authorList>
    </citation>
    <scope>NUCLEOTIDE SEQUENCE [LARGE SCALE GENOMIC DNA]</scope>
    <source>
        <strain evidence="2 3">An810</strain>
    </source>
</reference>
<comment type="caution">
    <text evidence="2">The sequence shown here is derived from an EMBL/GenBank/DDBJ whole genome shotgun (WGS) entry which is preliminary data.</text>
</comment>
<dbReference type="InterPro" id="IPR016181">
    <property type="entry name" value="Acyl_CoA_acyltransferase"/>
</dbReference>
<dbReference type="EMBL" id="JACJJQ010000010">
    <property type="protein sequence ID" value="MBM6753777.1"/>
    <property type="molecule type" value="Genomic_DNA"/>
</dbReference>
<organism evidence="2 3">
    <name type="scientific">Limosilactobacillus alvi</name>
    <dbReference type="NCBI Taxonomy" id="990412"/>
    <lineage>
        <taxon>Bacteria</taxon>
        <taxon>Bacillati</taxon>
        <taxon>Bacillota</taxon>
        <taxon>Bacilli</taxon>
        <taxon>Lactobacillales</taxon>
        <taxon>Lactobacillaceae</taxon>
        <taxon>Limosilactobacillus</taxon>
    </lineage>
</organism>
<dbReference type="RefSeq" id="WP_204776208.1">
    <property type="nucleotide sequence ID" value="NZ_JACJJQ010000010.1"/>
</dbReference>
<dbReference type="PANTHER" id="PTHR43792">
    <property type="entry name" value="GNAT FAMILY, PUTATIVE (AFU_ORTHOLOGUE AFUA_3G00765)-RELATED-RELATED"/>
    <property type="match status" value="1"/>
</dbReference>
<name>A0ABS2EMQ3_9LACO</name>
<dbReference type="PROSITE" id="PS51186">
    <property type="entry name" value="GNAT"/>
    <property type="match status" value="1"/>
</dbReference>
<evidence type="ECO:0000313" key="3">
    <source>
        <dbReference type="Proteomes" id="UP000776629"/>
    </source>
</evidence>